<sequence>MKRGSRLNITFYQVNLEIPRSDTNIRNFTIHDPKLVPISSKYDAIGVKLAGVENAAF</sequence>
<name>A0A067SN65_GALM3</name>
<evidence type="ECO:0000313" key="1">
    <source>
        <dbReference type="EMBL" id="KDR69154.1"/>
    </source>
</evidence>
<dbReference type="HOGENOM" id="CLU_2996636_0_0_1"/>
<reference evidence="2" key="1">
    <citation type="journal article" date="2014" name="Proc. Natl. Acad. Sci. U.S.A.">
        <title>Extensive sampling of basidiomycete genomes demonstrates inadequacy of the white-rot/brown-rot paradigm for wood decay fungi.</title>
        <authorList>
            <person name="Riley R."/>
            <person name="Salamov A.A."/>
            <person name="Brown D.W."/>
            <person name="Nagy L.G."/>
            <person name="Floudas D."/>
            <person name="Held B.W."/>
            <person name="Levasseur A."/>
            <person name="Lombard V."/>
            <person name="Morin E."/>
            <person name="Otillar R."/>
            <person name="Lindquist E.A."/>
            <person name="Sun H."/>
            <person name="LaButti K.M."/>
            <person name="Schmutz J."/>
            <person name="Jabbour D."/>
            <person name="Luo H."/>
            <person name="Baker S.E."/>
            <person name="Pisabarro A.G."/>
            <person name="Walton J.D."/>
            <person name="Blanchette R.A."/>
            <person name="Henrissat B."/>
            <person name="Martin F."/>
            <person name="Cullen D."/>
            <person name="Hibbett D.S."/>
            <person name="Grigoriev I.V."/>
        </authorList>
    </citation>
    <scope>NUCLEOTIDE SEQUENCE [LARGE SCALE GENOMIC DNA]</scope>
    <source>
        <strain evidence="2">CBS 339.88</strain>
    </source>
</reference>
<dbReference type="Proteomes" id="UP000027222">
    <property type="component" value="Unassembled WGS sequence"/>
</dbReference>
<organism evidence="1 2">
    <name type="scientific">Galerina marginata (strain CBS 339.88)</name>
    <dbReference type="NCBI Taxonomy" id="685588"/>
    <lineage>
        <taxon>Eukaryota</taxon>
        <taxon>Fungi</taxon>
        <taxon>Dikarya</taxon>
        <taxon>Basidiomycota</taxon>
        <taxon>Agaricomycotina</taxon>
        <taxon>Agaricomycetes</taxon>
        <taxon>Agaricomycetidae</taxon>
        <taxon>Agaricales</taxon>
        <taxon>Agaricineae</taxon>
        <taxon>Strophariaceae</taxon>
        <taxon>Galerina</taxon>
    </lineage>
</organism>
<protein>
    <submittedName>
        <fullName evidence="1">Uncharacterized protein</fullName>
    </submittedName>
</protein>
<keyword evidence="2" id="KW-1185">Reference proteome</keyword>
<evidence type="ECO:0000313" key="2">
    <source>
        <dbReference type="Proteomes" id="UP000027222"/>
    </source>
</evidence>
<accession>A0A067SN65</accession>
<dbReference type="AlphaFoldDB" id="A0A067SN65"/>
<gene>
    <name evidence="1" type="ORF">GALMADRAFT_256368</name>
</gene>
<proteinExistence type="predicted"/>
<dbReference type="EMBL" id="KL142404">
    <property type="protein sequence ID" value="KDR69154.1"/>
    <property type="molecule type" value="Genomic_DNA"/>
</dbReference>